<reference evidence="9 10" key="1">
    <citation type="submission" date="2017-03" db="EMBL/GenBank/DDBJ databases">
        <title>Complete genome sequence of Candidatus 'Thiodictyon syntrophicum' sp. nov. strain Cad16T, a photolithoautotroph purple sulfur bacterium isolated from an alpine meromictic lake.</title>
        <authorList>
            <person name="Luedin S.M."/>
            <person name="Pothier J.F."/>
            <person name="Danza F."/>
            <person name="Storelli N."/>
            <person name="Wittwer M."/>
            <person name="Tonolla M."/>
        </authorList>
    </citation>
    <scope>NUCLEOTIDE SEQUENCE [LARGE SCALE GENOMIC DNA]</scope>
    <source>
        <strain evidence="9 10">Cad16T</strain>
    </source>
</reference>
<dbReference type="OrthoDB" id="8216773at2"/>
<dbReference type="Pfam" id="PF02749">
    <property type="entry name" value="QRPTase_N"/>
    <property type="match status" value="1"/>
</dbReference>
<dbReference type="AlphaFoldDB" id="A0A2K8UGR5"/>
<evidence type="ECO:0000256" key="2">
    <source>
        <dbReference type="ARBA" id="ARBA00019205"/>
    </source>
</evidence>
<dbReference type="SUPFAM" id="SSF54675">
    <property type="entry name" value="Nicotinate/Quinolinate PRTase N-terminal domain-like"/>
    <property type="match status" value="1"/>
</dbReference>
<evidence type="ECO:0000256" key="3">
    <source>
        <dbReference type="ARBA" id="ARBA00022676"/>
    </source>
</evidence>
<dbReference type="InterPro" id="IPR027277">
    <property type="entry name" value="NadC/ModD"/>
</dbReference>
<keyword evidence="10" id="KW-1185">Reference proteome</keyword>
<keyword evidence="3 5" id="KW-0328">Glycosyltransferase</keyword>
<comment type="similarity">
    <text evidence="1 5">Belongs to the NadC/ModD family.</text>
</comment>
<dbReference type="NCBIfam" id="TIGR01334">
    <property type="entry name" value="modD"/>
    <property type="match status" value="1"/>
</dbReference>
<dbReference type="InterPro" id="IPR006242">
    <property type="entry name" value="ModD"/>
</dbReference>
<accession>A0A2K8UGR5</accession>
<keyword evidence="4 5" id="KW-0808">Transferase</keyword>
<dbReference type="GO" id="GO:0009435">
    <property type="term" value="P:NAD+ biosynthetic process"/>
    <property type="evidence" value="ECO:0007669"/>
    <property type="project" value="InterPro"/>
</dbReference>
<feature type="region of interest" description="Disordered" evidence="6">
    <location>
        <begin position="1"/>
        <end position="20"/>
    </location>
</feature>
<name>A0A2K8UGR5_9GAMM</name>
<protein>
    <recommendedName>
        <fullName evidence="2">Putative pyrophosphorylase ModD</fullName>
    </recommendedName>
</protein>
<dbReference type="InterPro" id="IPR022412">
    <property type="entry name" value="Quinolinate_PRibosylTrfase_N"/>
</dbReference>
<evidence type="ECO:0000256" key="5">
    <source>
        <dbReference type="PIRNR" id="PIRNR006250"/>
    </source>
</evidence>
<gene>
    <name evidence="9" type="ORF">THSYN_11385</name>
</gene>
<feature type="domain" description="Quinolinate phosphoribosyl transferase C-terminal" evidence="7">
    <location>
        <begin position="125"/>
        <end position="292"/>
    </location>
</feature>
<dbReference type="RefSeq" id="WP_100922387.1">
    <property type="nucleotide sequence ID" value="NZ_CP020370.1"/>
</dbReference>
<dbReference type="GO" id="GO:0034213">
    <property type="term" value="P:quinolinate catabolic process"/>
    <property type="evidence" value="ECO:0007669"/>
    <property type="project" value="TreeGrafter"/>
</dbReference>
<dbReference type="Proteomes" id="UP000232638">
    <property type="component" value="Chromosome"/>
</dbReference>
<sequence>MIAHPPQFRPEDTTLTPSTPPVLADHELHRLLAEDTPFGDLTTDSLGISAHPGTIRFFARDPMVVCGVEEAVRLFALCGAQVRLLVPSGAVVPTETLLLEATGSAGALHRGWKTAQTLVEWCSGIATSAAAIVAAARRGDPGALVAGTRKNVPGNRALAAKGFRAGGAVMHRLGLSETLLVFAEHRLFLGAEPPARTLARLRGQCPEKRVVVEVHGLQEALVWAGADVLQLEKCTPQTVAEVVAALAAAGSTALVAAAGGINARNAEDYARAGARLLVTTAPHLAAPRDVQVRFER</sequence>
<dbReference type="InterPro" id="IPR013785">
    <property type="entry name" value="Aldolase_TIM"/>
</dbReference>
<dbReference type="InterPro" id="IPR037128">
    <property type="entry name" value="Quinolinate_PRibosylTase_N_sf"/>
</dbReference>
<dbReference type="PIRSF" id="PIRSF006250">
    <property type="entry name" value="NadC_ModD"/>
    <property type="match status" value="1"/>
</dbReference>
<evidence type="ECO:0000259" key="7">
    <source>
        <dbReference type="Pfam" id="PF01729"/>
    </source>
</evidence>
<evidence type="ECO:0000259" key="8">
    <source>
        <dbReference type="Pfam" id="PF02749"/>
    </source>
</evidence>
<dbReference type="GO" id="GO:0004514">
    <property type="term" value="F:nicotinate-nucleotide diphosphorylase (carboxylating) activity"/>
    <property type="evidence" value="ECO:0007669"/>
    <property type="project" value="InterPro"/>
</dbReference>
<evidence type="ECO:0000313" key="9">
    <source>
        <dbReference type="EMBL" id="AUB84735.1"/>
    </source>
</evidence>
<dbReference type="EMBL" id="CP020370">
    <property type="protein sequence ID" value="AUB84735.1"/>
    <property type="molecule type" value="Genomic_DNA"/>
</dbReference>
<dbReference type="Pfam" id="PF01729">
    <property type="entry name" value="QRPTase_C"/>
    <property type="match status" value="1"/>
</dbReference>
<dbReference type="InterPro" id="IPR036068">
    <property type="entry name" value="Nicotinate_pribotase-like_C"/>
</dbReference>
<dbReference type="Gene3D" id="3.20.20.70">
    <property type="entry name" value="Aldolase class I"/>
    <property type="match status" value="1"/>
</dbReference>
<dbReference type="GO" id="GO:0005737">
    <property type="term" value="C:cytoplasm"/>
    <property type="evidence" value="ECO:0007669"/>
    <property type="project" value="TreeGrafter"/>
</dbReference>
<evidence type="ECO:0000256" key="4">
    <source>
        <dbReference type="ARBA" id="ARBA00022679"/>
    </source>
</evidence>
<proteinExistence type="inferred from homology"/>
<dbReference type="SUPFAM" id="SSF51690">
    <property type="entry name" value="Nicotinate/Quinolinate PRTase C-terminal domain-like"/>
    <property type="match status" value="1"/>
</dbReference>
<evidence type="ECO:0000256" key="6">
    <source>
        <dbReference type="SAM" id="MobiDB-lite"/>
    </source>
</evidence>
<dbReference type="PANTHER" id="PTHR32179:SF4">
    <property type="entry name" value="PYROPHOSPHORYLASE MODD-RELATED"/>
    <property type="match status" value="1"/>
</dbReference>
<dbReference type="PANTHER" id="PTHR32179">
    <property type="entry name" value="NICOTINATE-NUCLEOTIDE PYROPHOSPHORYLASE [CARBOXYLATING]"/>
    <property type="match status" value="1"/>
</dbReference>
<feature type="domain" description="Quinolinate phosphoribosyl transferase N-terminal" evidence="8">
    <location>
        <begin position="40"/>
        <end position="123"/>
    </location>
</feature>
<organism evidence="9 10">
    <name type="scientific">Candidatus Thiodictyon syntrophicum</name>
    <dbReference type="NCBI Taxonomy" id="1166950"/>
    <lineage>
        <taxon>Bacteria</taxon>
        <taxon>Pseudomonadati</taxon>
        <taxon>Pseudomonadota</taxon>
        <taxon>Gammaproteobacteria</taxon>
        <taxon>Chromatiales</taxon>
        <taxon>Chromatiaceae</taxon>
        <taxon>Thiodictyon</taxon>
    </lineage>
</organism>
<dbReference type="KEGG" id="tsy:THSYN_11385"/>
<dbReference type="CDD" id="cd01573">
    <property type="entry name" value="modD_like"/>
    <property type="match status" value="1"/>
</dbReference>
<evidence type="ECO:0000256" key="1">
    <source>
        <dbReference type="ARBA" id="ARBA00009400"/>
    </source>
</evidence>
<dbReference type="Gene3D" id="3.90.1170.20">
    <property type="entry name" value="Quinolinate phosphoribosyl transferase, N-terminal domain"/>
    <property type="match status" value="1"/>
</dbReference>
<dbReference type="InterPro" id="IPR002638">
    <property type="entry name" value="Quinolinate_PRibosylTrfase_C"/>
</dbReference>
<evidence type="ECO:0000313" key="10">
    <source>
        <dbReference type="Proteomes" id="UP000232638"/>
    </source>
</evidence>